<comment type="caution">
    <text evidence="1">The sequence shown here is derived from an EMBL/GenBank/DDBJ whole genome shotgun (WGS) entry which is preliminary data.</text>
</comment>
<gene>
    <name evidence="1" type="ORF">NPIL_574621</name>
</gene>
<organism evidence="1 2">
    <name type="scientific">Nephila pilipes</name>
    <name type="common">Giant wood spider</name>
    <name type="synonym">Nephila maculata</name>
    <dbReference type="NCBI Taxonomy" id="299642"/>
    <lineage>
        <taxon>Eukaryota</taxon>
        <taxon>Metazoa</taxon>
        <taxon>Ecdysozoa</taxon>
        <taxon>Arthropoda</taxon>
        <taxon>Chelicerata</taxon>
        <taxon>Arachnida</taxon>
        <taxon>Araneae</taxon>
        <taxon>Araneomorphae</taxon>
        <taxon>Entelegynae</taxon>
        <taxon>Araneoidea</taxon>
        <taxon>Nephilidae</taxon>
        <taxon>Nephila</taxon>
    </lineage>
</organism>
<protein>
    <submittedName>
        <fullName evidence="1">Uncharacterized protein</fullName>
    </submittedName>
</protein>
<proteinExistence type="predicted"/>
<evidence type="ECO:0000313" key="2">
    <source>
        <dbReference type="Proteomes" id="UP000887013"/>
    </source>
</evidence>
<evidence type="ECO:0000313" key="1">
    <source>
        <dbReference type="EMBL" id="GFS93587.1"/>
    </source>
</evidence>
<keyword evidence="2" id="KW-1185">Reference proteome</keyword>
<sequence length="88" mass="9868">MGEICNPAEMKENFWGEKSFGGSVDMRNVNSPGNALSSILTHRFCSAPEETIHFIQNEIKTNHVGRNGSDACRFPGYDAVSRRRQCDF</sequence>
<accession>A0A8X6TBV2</accession>
<name>A0A8X6TBV2_NEPPI</name>
<dbReference type="OrthoDB" id="6433128at2759"/>
<dbReference type="EMBL" id="BMAW01100168">
    <property type="protein sequence ID" value="GFS93587.1"/>
    <property type="molecule type" value="Genomic_DNA"/>
</dbReference>
<reference evidence="1" key="1">
    <citation type="submission" date="2020-08" db="EMBL/GenBank/DDBJ databases">
        <title>Multicomponent nature underlies the extraordinary mechanical properties of spider dragline silk.</title>
        <authorList>
            <person name="Kono N."/>
            <person name="Nakamura H."/>
            <person name="Mori M."/>
            <person name="Yoshida Y."/>
            <person name="Ohtoshi R."/>
            <person name="Malay A.D."/>
            <person name="Moran D.A.P."/>
            <person name="Tomita M."/>
            <person name="Numata K."/>
            <person name="Arakawa K."/>
        </authorList>
    </citation>
    <scope>NUCLEOTIDE SEQUENCE</scope>
</reference>
<dbReference type="AlphaFoldDB" id="A0A8X6TBV2"/>
<dbReference type="Proteomes" id="UP000887013">
    <property type="component" value="Unassembled WGS sequence"/>
</dbReference>